<evidence type="ECO:0000256" key="7">
    <source>
        <dbReference type="ARBA" id="ARBA00019373"/>
    </source>
</evidence>
<dbReference type="PROSITE" id="PS01315">
    <property type="entry name" value="CDS"/>
    <property type="match status" value="1"/>
</dbReference>
<evidence type="ECO:0000256" key="14">
    <source>
        <dbReference type="ARBA" id="ARBA00023098"/>
    </source>
</evidence>
<keyword evidence="13 19" id="KW-1133">Transmembrane helix</keyword>
<dbReference type="AlphaFoldDB" id="A0A9D3A9X4"/>
<keyword evidence="11 18" id="KW-0812">Transmembrane</keyword>
<dbReference type="Pfam" id="PF01148">
    <property type="entry name" value="CTP_transf_1"/>
    <property type="match status" value="1"/>
</dbReference>
<keyword evidence="9" id="KW-0444">Lipid biosynthesis</keyword>
<evidence type="ECO:0000256" key="6">
    <source>
        <dbReference type="ARBA" id="ARBA00012487"/>
    </source>
</evidence>
<evidence type="ECO:0000256" key="13">
    <source>
        <dbReference type="ARBA" id="ARBA00022989"/>
    </source>
</evidence>
<evidence type="ECO:0000313" key="20">
    <source>
        <dbReference type="EMBL" id="HJH23061.1"/>
    </source>
</evidence>
<evidence type="ECO:0000256" key="2">
    <source>
        <dbReference type="ARBA" id="ARBA00004651"/>
    </source>
</evidence>
<reference evidence="20" key="1">
    <citation type="journal article" date="2021" name="PeerJ">
        <title>Extensive microbial diversity within the chicken gut microbiome revealed by metagenomics and culture.</title>
        <authorList>
            <person name="Gilroy R."/>
            <person name="Ravi A."/>
            <person name="Getino M."/>
            <person name="Pursley I."/>
            <person name="Horton D.L."/>
            <person name="Alikhan N.F."/>
            <person name="Baker D."/>
            <person name="Gharbi K."/>
            <person name="Hall N."/>
            <person name="Watson M."/>
            <person name="Adriaenssens E.M."/>
            <person name="Foster-Nyarko E."/>
            <person name="Jarju S."/>
            <person name="Secka A."/>
            <person name="Antonio M."/>
            <person name="Oren A."/>
            <person name="Chaudhuri R.R."/>
            <person name="La Ragione R."/>
            <person name="Hildebrand F."/>
            <person name="Pallen M.J."/>
        </authorList>
    </citation>
    <scope>NUCLEOTIDE SEQUENCE</scope>
    <source>
        <strain evidence="20">CHK175-13533</strain>
    </source>
</reference>
<dbReference type="EC" id="2.7.7.41" evidence="6 18"/>
<evidence type="ECO:0000256" key="5">
    <source>
        <dbReference type="ARBA" id="ARBA00010185"/>
    </source>
</evidence>
<feature type="transmembrane region" description="Helical" evidence="19">
    <location>
        <begin position="215"/>
        <end position="237"/>
    </location>
</feature>
<reference evidence="20" key="2">
    <citation type="submission" date="2021-09" db="EMBL/GenBank/DDBJ databases">
        <authorList>
            <person name="Gilroy R."/>
        </authorList>
    </citation>
    <scope>NUCLEOTIDE SEQUENCE</scope>
    <source>
        <strain evidence="20">CHK175-13533</strain>
    </source>
</reference>
<comment type="pathway">
    <text evidence="3 18">Phospholipid metabolism; CDP-diacylglycerol biosynthesis; CDP-diacylglycerol from sn-glycerol 3-phosphate: step 3/3.</text>
</comment>
<keyword evidence="15 19" id="KW-0472">Membrane</keyword>
<evidence type="ECO:0000256" key="8">
    <source>
        <dbReference type="ARBA" id="ARBA00022475"/>
    </source>
</evidence>
<name>A0A9D3A9X4_9BURK</name>
<comment type="pathway">
    <text evidence="4">Lipid metabolism.</text>
</comment>
<dbReference type="GO" id="GO:0004605">
    <property type="term" value="F:phosphatidate cytidylyltransferase activity"/>
    <property type="evidence" value="ECO:0007669"/>
    <property type="project" value="UniProtKB-EC"/>
</dbReference>
<comment type="catalytic activity">
    <reaction evidence="1 18">
        <text>a 1,2-diacyl-sn-glycero-3-phosphate + CTP + H(+) = a CDP-1,2-diacyl-sn-glycerol + diphosphate</text>
        <dbReference type="Rhea" id="RHEA:16229"/>
        <dbReference type="ChEBI" id="CHEBI:15378"/>
        <dbReference type="ChEBI" id="CHEBI:33019"/>
        <dbReference type="ChEBI" id="CHEBI:37563"/>
        <dbReference type="ChEBI" id="CHEBI:58332"/>
        <dbReference type="ChEBI" id="CHEBI:58608"/>
        <dbReference type="EC" id="2.7.7.41"/>
    </reaction>
</comment>
<protein>
    <recommendedName>
        <fullName evidence="7 18">Phosphatidate cytidylyltransferase</fullName>
        <ecNumber evidence="6 18">2.7.7.41</ecNumber>
    </recommendedName>
</protein>
<dbReference type="Proteomes" id="UP000700248">
    <property type="component" value="Unassembled WGS sequence"/>
</dbReference>
<evidence type="ECO:0000256" key="16">
    <source>
        <dbReference type="ARBA" id="ARBA00023209"/>
    </source>
</evidence>
<sequence>MLRQRVITAVILIALLVGAIFAPTPWLLVLILCLMASCALWEWLRLSYSQQSWLPAVAAVAFGLCTLVLAQQRIADPSLTLIQKNPLVLISPAVIAYWILGVGLMLVLAQTQQRQNRLGLSLFGVLSLAVAWLALVDMWLYRGAWYLLSMMAMVWVADIAAYFTGKAFGKRKLAPKVSPGKTWAGVGGAVVGVILWIFISALWPGSFGAELIHNWSWFGAAVLAVFLTFFSIAGDLFESLLKRRAGVKDSSQLLPGHGGVLDRIDALIPVAPLAAFVAGPWLQALLK</sequence>
<dbReference type="GO" id="GO:0016024">
    <property type="term" value="P:CDP-diacylglycerol biosynthetic process"/>
    <property type="evidence" value="ECO:0007669"/>
    <property type="project" value="TreeGrafter"/>
</dbReference>
<feature type="transmembrane region" description="Helical" evidence="19">
    <location>
        <begin position="5"/>
        <end position="21"/>
    </location>
</feature>
<evidence type="ECO:0000256" key="19">
    <source>
        <dbReference type="SAM" id="Phobius"/>
    </source>
</evidence>
<dbReference type="PANTHER" id="PTHR46382">
    <property type="entry name" value="PHOSPHATIDATE CYTIDYLYLTRANSFERASE"/>
    <property type="match status" value="1"/>
</dbReference>
<feature type="transmembrane region" description="Helical" evidence="19">
    <location>
        <begin position="183"/>
        <end position="203"/>
    </location>
</feature>
<feature type="transmembrane region" description="Helical" evidence="19">
    <location>
        <begin position="120"/>
        <end position="139"/>
    </location>
</feature>
<dbReference type="EMBL" id="DYTQ01000008">
    <property type="protein sequence ID" value="HJH23061.1"/>
    <property type="molecule type" value="Genomic_DNA"/>
</dbReference>
<accession>A0A9D3A9X4</accession>
<evidence type="ECO:0000256" key="18">
    <source>
        <dbReference type="RuleBase" id="RU003938"/>
    </source>
</evidence>
<keyword evidence="16" id="KW-0594">Phospholipid biosynthesis</keyword>
<comment type="subcellular location">
    <subcellularLocation>
        <location evidence="2">Cell membrane</location>
        <topology evidence="2">Multi-pass membrane protein</topology>
    </subcellularLocation>
</comment>
<dbReference type="InterPro" id="IPR000374">
    <property type="entry name" value="PC_trans"/>
</dbReference>
<feature type="transmembrane region" description="Helical" evidence="19">
    <location>
        <begin position="145"/>
        <end position="163"/>
    </location>
</feature>
<dbReference type="PANTHER" id="PTHR46382:SF1">
    <property type="entry name" value="PHOSPHATIDATE CYTIDYLYLTRANSFERASE"/>
    <property type="match status" value="1"/>
</dbReference>
<evidence type="ECO:0000256" key="10">
    <source>
        <dbReference type="ARBA" id="ARBA00022679"/>
    </source>
</evidence>
<proteinExistence type="inferred from homology"/>
<evidence type="ECO:0000256" key="15">
    <source>
        <dbReference type="ARBA" id="ARBA00023136"/>
    </source>
</evidence>
<evidence type="ECO:0000256" key="12">
    <source>
        <dbReference type="ARBA" id="ARBA00022695"/>
    </source>
</evidence>
<evidence type="ECO:0000256" key="9">
    <source>
        <dbReference type="ARBA" id="ARBA00022516"/>
    </source>
</evidence>
<keyword evidence="17" id="KW-1208">Phospholipid metabolism</keyword>
<dbReference type="GO" id="GO:0005886">
    <property type="term" value="C:plasma membrane"/>
    <property type="evidence" value="ECO:0007669"/>
    <property type="project" value="UniProtKB-SubCell"/>
</dbReference>
<keyword evidence="14" id="KW-0443">Lipid metabolism</keyword>
<keyword evidence="12 18" id="KW-0548">Nucleotidyltransferase</keyword>
<gene>
    <name evidence="20" type="ORF">K8U84_00730</name>
</gene>
<evidence type="ECO:0000256" key="4">
    <source>
        <dbReference type="ARBA" id="ARBA00005189"/>
    </source>
</evidence>
<keyword evidence="10 18" id="KW-0808">Transferase</keyword>
<comment type="similarity">
    <text evidence="5 18">Belongs to the CDS family.</text>
</comment>
<dbReference type="RefSeq" id="WP_276829781.1">
    <property type="nucleotide sequence ID" value="NZ_DYTQ01000008.1"/>
</dbReference>
<evidence type="ECO:0000256" key="3">
    <source>
        <dbReference type="ARBA" id="ARBA00005119"/>
    </source>
</evidence>
<organism evidence="20 21">
    <name type="scientific">Paenalcaligenes hominis</name>
    <dbReference type="NCBI Taxonomy" id="643674"/>
    <lineage>
        <taxon>Bacteria</taxon>
        <taxon>Pseudomonadati</taxon>
        <taxon>Pseudomonadota</taxon>
        <taxon>Betaproteobacteria</taxon>
        <taxon>Burkholderiales</taxon>
        <taxon>Alcaligenaceae</taxon>
        <taxon>Paenalcaligenes</taxon>
    </lineage>
</organism>
<comment type="caution">
    <text evidence="20">The sequence shown here is derived from an EMBL/GenBank/DDBJ whole genome shotgun (WGS) entry which is preliminary data.</text>
</comment>
<evidence type="ECO:0000256" key="1">
    <source>
        <dbReference type="ARBA" id="ARBA00001698"/>
    </source>
</evidence>
<feature type="transmembrane region" description="Helical" evidence="19">
    <location>
        <begin position="87"/>
        <end position="108"/>
    </location>
</feature>
<evidence type="ECO:0000313" key="21">
    <source>
        <dbReference type="Proteomes" id="UP000700248"/>
    </source>
</evidence>
<keyword evidence="8" id="KW-1003">Cell membrane</keyword>
<evidence type="ECO:0000256" key="17">
    <source>
        <dbReference type="ARBA" id="ARBA00023264"/>
    </source>
</evidence>
<evidence type="ECO:0000256" key="11">
    <source>
        <dbReference type="ARBA" id="ARBA00022692"/>
    </source>
</evidence>
<feature type="transmembrane region" description="Helical" evidence="19">
    <location>
        <begin position="56"/>
        <end position="75"/>
    </location>
</feature>